<dbReference type="KEGG" id="lbc:LACBIDRAFT_300541"/>
<dbReference type="RefSeq" id="XP_001883102.1">
    <property type="nucleotide sequence ID" value="XM_001883067.1"/>
</dbReference>
<dbReference type="Proteomes" id="UP000001194">
    <property type="component" value="Unassembled WGS sequence"/>
</dbReference>
<reference evidence="1 2" key="1">
    <citation type="journal article" date="2008" name="Nature">
        <title>The genome of Laccaria bicolor provides insights into mycorrhizal symbiosis.</title>
        <authorList>
            <person name="Martin F."/>
            <person name="Aerts A."/>
            <person name="Ahren D."/>
            <person name="Brun A."/>
            <person name="Danchin E.G.J."/>
            <person name="Duchaussoy F."/>
            <person name="Gibon J."/>
            <person name="Kohler A."/>
            <person name="Lindquist E."/>
            <person name="Pereda V."/>
            <person name="Salamov A."/>
            <person name="Shapiro H.J."/>
            <person name="Wuyts J."/>
            <person name="Blaudez D."/>
            <person name="Buee M."/>
            <person name="Brokstein P."/>
            <person name="Canbaeck B."/>
            <person name="Cohen D."/>
            <person name="Courty P.E."/>
            <person name="Coutinho P.M."/>
            <person name="Delaruelle C."/>
            <person name="Detter J.C."/>
            <person name="Deveau A."/>
            <person name="DiFazio S."/>
            <person name="Duplessis S."/>
            <person name="Fraissinet-Tachet L."/>
            <person name="Lucic E."/>
            <person name="Frey-Klett P."/>
            <person name="Fourrey C."/>
            <person name="Feussner I."/>
            <person name="Gay G."/>
            <person name="Grimwood J."/>
            <person name="Hoegger P.J."/>
            <person name="Jain P."/>
            <person name="Kilaru S."/>
            <person name="Labbe J."/>
            <person name="Lin Y.C."/>
            <person name="Legue V."/>
            <person name="Le Tacon F."/>
            <person name="Marmeisse R."/>
            <person name="Melayah D."/>
            <person name="Montanini B."/>
            <person name="Muratet M."/>
            <person name="Nehls U."/>
            <person name="Niculita-Hirzel H."/>
            <person name="Oudot-Le Secq M.P."/>
            <person name="Peter M."/>
            <person name="Quesneville H."/>
            <person name="Rajashekar B."/>
            <person name="Reich M."/>
            <person name="Rouhier N."/>
            <person name="Schmutz J."/>
            <person name="Yin T."/>
            <person name="Chalot M."/>
            <person name="Henrissat B."/>
            <person name="Kuees U."/>
            <person name="Lucas S."/>
            <person name="Van de Peer Y."/>
            <person name="Podila G.K."/>
            <person name="Polle A."/>
            <person name="Pukkila P.J."/>
            <person name="Richardson P.M."/>
            <person name="Rouze P."/>
            <person name="Sanders I.R."/>
            <person name="Stajich J.E."/>
            <person name="Tunlid A."/>
            <person name="Tuskan G."/>
            <person name="Grigoriev I.V."/>
        </authorList>
    </citation>
    <scope>NUCLEOTIDE SEQUENCE [LARGE SCALE GENOMIC DNA]</scope>
    <source>
        <strain evidence="2">S238N-H82 / ATCC MYA-4686</strain>
    </source>
</reference>
<evidence type="ECO:0000313" key="1">
    <source>
        <dbReference type="EMBL" id="EDR06241.1"/>
    </source>
</evidence>
<organism evidence="2">
    <name type="scientific">Laccaria bicolor (strain S238N-H82 / ATCC MYA-4686)</name>
    <name type="common">Bicoloured deceiver</name>
    <name type="synonym">Laccaria laccata var. bicolor</name>
    <dbReference type="NCBI Taxonomy" id="486041"/>
    <lineage>
        <taxon>Eukaryota</taxon>
        <taxon>Fungi</taxon>
        <taxon>Dikarya</taxon>
        <taxon>Basidiomycota</taxon>
        <taxon>Agaricomycotina</taxon>
        <taxon>Agaricomycetes</taxon>
        <taxon>Agaricomycetidae</taxon>
        <taxon>Agaricales</taxon>
        <taxon>Agaricineae</taxon>
        <taxon>Hydnangiaceae</taxon>
        <taxon>Laccaria</taxon>
    </lineage>
</organism>
<evidence type="ECO:0000313" key="2">
    <source>
        <dbReference type="Proteomes" id="UP000001194"/>
    </source>
</evidence>
<dbReference type="GeneID" id="6078635"/>
<protein>
    <submittedName>
        <fullName evidence="1">Predicted protein</fullName>
    </submittedName>
</protein>
<dbReference type="InParanoid" id="B0DH03"/>
<gene>
    <name evidence="1" type="ORF">LACBIDRAFT_300541</name>
</gene>
<dbReference type="OrthoDB" id="2977329at2759"/>
<keyword evidence="2" id="KW-1185">Reference proteome</keyword>
<proteinExistence type="predicted"/>
<dbReference type="AlphaFoldDB" id="B0DH03"/>
<sequence>MVRPSEIASYGNQSFSAEIVDLFLDDCQKDSATLISSSLVSRKWALSTRRHLFSNITISVGRGIGRFGDLFHSPHATITPFVKSLSLIAEGAQCSTNGEQSEFLIQLLSKLRVVPFRTFSLKFKEQGGYVLRKNPLSAQARGFVSSYRTVVNLCLHCEFRTITDLVELICSLPLLEVGDLSVQIHESYGDPQHRPPSTLRKVILWRRFQPILDWISDITPDHSISDIILNYDPDFQNSGRISQFLASQGNKLTHLTLELSREFKRYYFPASFINISSNGGLGRLELHNLSPDDVESILNSVSTSSPVEIAITFGLFPDYIIRDLTNKFDSIFSEPRYDHLRSLAVSFSGRDLDPENTFPHCWSRGILTGFTAPPEIRD</sequence>
<dbReference type="EMBL" id="DS547109">
    <property type="protein sequence ID" value="EDR06241.1"/>
    <property type="molecule type" value="Genomic_DNA"/>
</dbReference>
<accession>B0DH03</accession>
<dbReference type="HOGENOM" id="CLU_729716_0_0_1"/>
<name>B0DH03_LACBS</name>